<dbReference type="InterPro" id="IPR025484">
    <property type="entry name" value="DUF4376"/>
</dbReference>
<proteinExistence type="predicted"/>
<reference evidence="2 3" key="1">
    <citation type="submission" date="2016-05" db="EMBL/GenBank/DDBJ databases">
        <title>Genome Sequence of Pseudomonas citronellolis Strain SJTE-3, an Estrogens and Persistent Organic Pollutants degradation strain.</title>
        <authorList>
            <person name="Liang R."/>
        </authorList>
    </citation>
    <scope>NUCLEOTIDE SEQUENCE [LARGE SCALE GENOMIC DNA]</scope>
    <source>
        <strain evidence="2 3">SJTE-3</strain>
    </source>
</reference>
<gene>
    <name evidence="2" type="ORF">A9C11_22955</name>
</gene>
<dbReference type="Pfam" id="PF14301">
    <property type="entry name" value="DUF4376"/>
    <property type="match status" value="1"/>
</dbReference>
<accession>A0A1A9KM40</accession>
<feature type="domain" description="DUF4376" evidence="1">
    <location>
        <begin position="12"/>
        <end position="109"/>
    </location>
</feature>
<dbReference type="AlphaFoldDB" id="A0A1A9KM40"/>
<dbReference type="Proteomes" id="UP000077748">
    <property type="component" value="Chromosome"/>
</dbReference>
<dbReference type="EMBL" id="CP015878">
    <property type="protein sequence ID" value="ANI18578.1"/>
    <property type="molecule type" value="Genomic_DNA"/>
</dbReference>
<evidence type="ECO:0000313" key="3">
    <source>
        <dbReference type="Proteomes" id="UP000077748"/>
    </source>
</evidence>
<protein>
    <recommendedName>
        <fullName evidence="1">DUF4376 domain-containing protein</fullName>
    </recommendedName>
</protein>
<evidence type="ECO:0000259" key="1">
    <source>
        <dbReference type="Pfam" id="PF14301"/>
    </source>
</evidence>
<sequence length="120" mass="12871">MAAPAIPAPSPEALKARIAERRWQQVQAGTDLNGVHVDTSDTSQVKITGAALEATLDSTYSCNWKAADGAWVTMDSAQILAIAKGMRAYIQACYDHEKALAEEVDAGTFTESMLDEGWPT</sequence>
<name>A0A1A9KM40_9PSED</name>
<organism evidence="2 3">
    <name type="scientific">Pseudomonas citronellolis</name>
    <dbReference type="NCBI Taxonomy" id="53408"/>
    <lineage>
        <taxon>Bacteria</taxon>
        <taxon>Pseudomonadati</taxon>
        <taxon>Pseudomonadota</taxon>
        <taxon>Gammaproteobacteria</taxon>
        <taxon>Pseudomonadales</taxon>
        <taxon>Pseudomonadaceae</taxon>
        <taxon>Pseudomonas</taxon>
    </lineage>
</organism>
<evidence type="ECO:0000313" key="2">
    <source>
        <dbReference type="EMBL" id="ANI18578.1"/>
    </source>
</evidence>